<name>A0A9P7BIJ0_9ASCO</name>
<keyword evidence="1" id="KW-0723">Serine/threonine-protein kinase</keyword>
<feature type="compositionally biased region" description="Acidic residues" evidence="7">
    <location>
        <begin position="590"/>
        <end position="619"/>
    </location>
</feature>
<feature type="compositionally biased region" description="Low complexity" evidence="7">
    <location>
        <begin position="569"/>
        <end position="581"/>
    </location>
</feature>
<dbReference type="PANTHER" id="PTHR24347">
    <property type="entry name" value="SERINE/THREONINE-PROTEIN KINASE"/>
    <property type="match status" value="1"/>
</dbReference>
<evidence type="ECO:0000256" key="4">
    <source>
        <dbReference type="ARBA" id="ARBA00022777"/>
    </source>
</evidence>
<keyword evidence="5 6" id="KW-0067">ATP-binding</keyword>
<evidence type="ECO:0000256" key="6">
    <source>
        <dbReference type="PROSITE-ProRule" id="PRU10141"/>
    </source>
</evidence>
<dbReference type="FunFam" id="3.30.200.20:FF:000003">
    <property type="entry name" value="Non-specific serine/threonine protein kinase"/>
    <property type="match status" value="1"/>
</dbReference>
<dbReference type="PROSITE" id="PS00107">
    <property type="entry name" value="PROTEIN_KINASE_ATP"/>
    <property type="match status" value="1"/>
</dbReference>
<dbReference type="Proteomes" id="UP000697127">
    <property type="component" value="Unassembled WGS sequence"/>
</dbReference>
<feature type="domain" description="Protein kinase" evidence="8">
    <location>
        <begin position="145"/>
        <end position="441"/>
    </location>
</feature>
<evidence type="ECO:0000259" key="8">
    <source>
        <dbReference type="PROSITE" id="PS50011"/>
    </source>
</evidence>
<keyword evidence="10" id="KW-1185">Reference proteome</keyword>
<evidence type="ECO:0000313" key="10">
    <source>
        <dbReference type="Proteomes" id="UP000697127"/>
    </source>
</evidence>
<dbReference type="InterPro" id="IPR008271">
    <property type="entry name" value="Ser/Thr_kinase_AS"/>
</dbReference>
<dbReference type="SUPFAM" id="SSF56112">
    <property type="entry name" value="Protein kinase-like (PK-like)"/>
    <property type="match status" value="1"/>
</dbReference>
<evidence type="ECO:0000256" key="1">
    <source>
        <dbReference type="ARBA" id="ARBA00022527"/>
    </source>
</evidence>
<evidence type="ECO:0000256" key="3">
    <source>
        <dbReference type="ARBA" id="ARBA00022741"/>
    </source>
</evidence>
<dbReference type="InterPro" id="IPR011009">
    <property type="entry name" value="Kinase-like_dom_sf"/>
</dbReference>
<dbReference type="PROSITE" id="PS00108">
    <property type="entry name" value="PROTEIN_KINASE_ST"/>
    <property type="match status" value="1"/>
</dbReference>
<comment type="caution">
    <text evidence="9">The sequence shown here is derived from an EMBL/GenBank/DDBJ whole genome shotgun (WGS) entry which is preliminary data.</text>
</comment>
<evidence type="ECO:0000256" key="5">
    <source>
        <dbReference type="ARBA" id="ARBA00022840"/>
    </source>
</evidence>
<accession>A0A9P7BIJ0</accession>
<proteinExistence type="predicted"/>
<feature type="region of interest" description="Disordered" evidence="7">
    <location>
        <begin position="64"/>
        <end position="84"/>
    </location>
</feature>
<dbReference type="SMART" id="SM00220">
    <property type="entry name" value="S_TKc"/>
    <property type="match status" value="1"/>
</dbReference>
<dbReference type="GO" id="GO:0004674">
    <property type="term" value="F:protein serine/threonine kinase activity"/>
    <property type="evidence" value="ECO:0007669"/>
    <property type="project" value="UniProtKB-KW"/>
</dbReference>
<dbReference type="GO" id="GO:0005524">
    <property type="term" value="F:ATP binding"/>
    <property type="evidence" value="ECO:0007669"/>
    <property type="project" value="UniProtKB-UniRule"/>
</dbReference>
<feature type="compositionally biased region" description="Low complexity" evidence="7">
    <location>
        <begin position="64"/>
        <end position="79"/>
    </location>
</feature>
<gene>
    <name evidence="9" type="ORF">C6P40_004015</name>
</gene>
<dbReference type="PROSITE" id="PS50011">
    <property type="entry name" value="PROTEIN_KINASE_DOM"/>
    <property type="match status" value="1"/>
</dbReference>
<dbReference type="Gene3D" id="1.10.510.10">
    <property type="entry name" value="Transferase(Phosphotransferase) domain 1"/>
    <property type="match status" value="1"/>
</dbReference>
<dbReference type="GO" id="GO:0030447">
    <property type="term" value="P:filamentous growth"/>
    <property type="evidence" value="ECO:0007669"/>
    <property type="project" value="UniProtKB-ARBA"/>
</dbReference>
<evidence type="ECO:0000256" key="7">
    <source>
        <dbReference type="SAM" id="MobiDB-lite"/>
    </source>
</evidence>
<reference evidence="9" key="1">
    <citation type="submission" date="2020-11" db="EMBL/GenBank/DDBJ databases">
        <title>Kefir isolates.</title>
        <authorList>
            <person name="Marcisauskas S."/>
            <person name="Kim Y."/>
            <person name="Blasche S."/>
        </authorList>
    </citation>
    <scope>NUCLEOTIDE SEQUENCE</scope>
    <source>
        <strain evidence="9">Olga-1</strain>
    </source>
</reference>
<feature type="region of interest" description="Disordered" evidence="7">
    <location>
        <begin position="648"/>
        <end position="677"/>
    </location>
</feature>
<dbReference type="Pfam" id="PF00069">
    <property type="entry name" value="Pkinase"/>
    <property type="match status" value="1"/>
</dbReference>
<feature type="region of interest" description="Disordered" evidence="7">
    <location>
        <begin position="568"/>
        <end position="628"/>
    </location>
</feature>
<keyword evidence="4" id="KW-0418">Kinase</keyword>
<dbReference type="InterPro" id="IPR017441">
    <property type="entry name" value="Protein_kinase_ATP_BS"/>
</dbReference>
<evidence type="ECO:0000256" key="2">
    <source>
        <dbReference type="ARBA" id="ARBA00022679"/>
    </source>
</evidence>
<feature type="compositionally biased region" description="Basic and acidic residues" evidence="7">
    <location>
        <begin position="652"/>
        <end position="672"/>
    </location>
</feature>
<feature type="compositionally biased region" description="Low complexity" evidence="7">
    <location>
        <begin position="466"/>
        <end position="484"/>
    </location>
</feature>
<sequence>MAYRDVLHNIRHLIRHGRQAAESRTNSNDSAQINHHNEQQHKLNNDINNTTTNITNNSIIDTSNGIKSNNNNNNNNNNNSIKSQSTNTFANEQRHRDYNNHNDVHREHHEHHANELKPFAQNIVRQESIDENKRQQESRKSIERYKMGSVLGEGAFSVVYSAIDLLTKEKVAIKIIKKYQLDEKQRNNVLKEVNIMKLLNHPNIVRLIDFIENKDYYYIVQEIVSGGEVFNQIVKFTYFSEDLSRHVIVQVAEALLYMHEQVGIVHRDLKPENIFFKPIKIIKEDQKTKILKLRKSDNPNTKLDEGKFIMNYGGGGIGLIKIGDFGLSKQISLNNSDSALKTPCGTVGYTAPEIVRDMKYSKEVDMWALGCVLYILLCGFPPFFNDSIEELTKTVAKGEFKFLSPWWNEISSGAKICVSKLLTVNPLHRYTVEQFLKDPWILEFLNRSENLQIHEKLKKKVQQRQSSINLSNNDNTSDSSRSTSIPITLDDETLISSDSSNIINKSKNEILSTNLNNDLSGMPGFQLGVGINGNLSNEETKIPLNTYTSVYSQSVMNVHKTKKEEFKSSKLNSKSKTNLTTETSKMDIDLVNDEDNDDDDDDENMSDELSSSDEDENSDESIGGFDDRHRTAVIDALPMLEHILDPAPASESLREDHPNEKVQIESKGEIKKSNKKNGKKLYTPEMKVMKDMYDISIAARRMHEESQFTPGYNNFNDFNDLNIVEENEDDNGVILNNNNNNNNKNRIINNNNNNNNNTVNMFTLNMNDASILARRQKKRQVVVG</sequence>
<evidence type="ECO:0000313" key="9">
    <source>
        <dbReference type="EMBL" id="KAG0691203.1"/>
    </source>
</evidence>
<dbReference type="InterPro" id="IPR000719">
    <property type="entry name" value="Prot_kinase_dom"/>
</dbReference>
<dbReference type="EMBL" id="PUHW01000005">
    <property type="protein sequence ID" value="KAG0691203.1"/>
    <property type="molecule type" value="Genomic_DNA"/>
</dbReference>
<feature type="binding site" evidence="6">
    <location>
        <position position="178"/>
    </location>
    <ligand>
        <name>ATP</name>
        <dbReference type="ChEBI" id="CHEBI:30616"/>
    </ligand>
</feature>
<dbReference type="AlphaFoldDB" id="A0A9P7BIJ0"/>
<keyword evidence="3 6" id="KW-0547">Nucleotide-binding</keyword>
<organism evidence="9 10">
    <name type="scientific">Pichia californica</name>
    <dbReference type="NCBI Taxonomy" id="460514"/>
    <lineage>
        <taxon>Eukaryota</taxon>
        <taxon>Fungi</taxon>
        <taxon>Dikarya</taxon>
        <taxon>Ascomycota</taxon>
        <taxon>Saccharomycotina</taxon>
        <taxon>Pichiomycetes</taxon>
        <taxon>Pichiales</taxon>
        <taxon>Pichiaceae</taxon>
        <taxon>Pichia</taxon>
    </lineage>
</organism>
<dbReference type="Gene3D" id="3.30.200.20">
    <property type="entry name" value="Phosphorylase Kinase, domain 1"/>
    <property type="match status" value="1"/>
</dbReference>
<protein>
    <recommendedName>
        <fullName evidence="8">Protein kinase domain-containing protein</fullName>
    </recommendedName>
</protein>
<keyword evidence="2" id="KW-0808">Transferase</keyword>
<feature type="region of interest" description="Disordered" evidence="7">
    <location>
        <begin position="464"/>
        <end position="484"/>
    </location>
</feature>